<dbReference type="PANTHER" id="PTHR34384:SF5">
    <property type="entry name" value="L-2,3-DIAMINOPROPANOATE--CITRATE LIGASE"/>
    <property type="match status" value="1"/>
</dbReference>
<dbReference type="GO" id="GO:0016881">
    <property type="term" value="F:acid-amino acid ligase activity"/>
    <property type="evidence" value="ECO:0007669"/>
    <property type="project" value="UniProtKB-ARBA"/>
</dbReference>
<dbReference type="OrthoDB" id="2117718at2759"/>
<keyword evidence="5" id="KW-1185">Reference proteome</keyword>
<feature type="region of interest" description="Disordered" evidence="1">
    <location>
        <begin position="282"/>
        <end position="301"/>
    </location>
</feature>
<evidence type="ECO:0000259" key="2">
    <source>
        <dbReference type="Pfam" id="PF04183"/>
    </source>
</evidence>
<gene>
    <name evidence="4" type="ORF">D9758_008969</name>
</gene>
<dbReference type="EMBL" id="JAACJM010000022">
    <property type="protein sequence ID" value="KAF5366545.1"/>
    <property type="molecule type" value="Genomic_DNA"/>
</dbReference>
<dbReference type="InterPro" id="IPR037455">
    <property type="entry name" value="LucA/IucC-like"/>
</dbReference>
<feature type="domain" description="Aerobactin siderophore biosynthesis IucA/IucC N-terminal" evidence="2">
    <location>
        <begin position="215"/>
        <end position="364"/>
    </location>
</feature>
<feature type="domain" description="Aerobactin siderophore biosynthesis IucA/IucC N-terminal" evidence="2">
    <location>
        <begin position="398"/>
        <end position="498"/>
    </location>
</feature>
<accession>A0A8H5LQR9</accession>
<protein>
    <recommendedName>
        <fullName evidence="6">IucC family-domain-containing protein</fullName>
    </recommendedName>
</protein>
<dbReference type="Proteomes" id="UP000559256">
    <property type="component" value="Unassembled WGS sequence"/>
</dbReference>
<dbReference type="GO" id="GO:0019290">
    <property type="term" value="P:siderophore biosynthetic process"/>
    <property type="evidence" value="ECO:0007669"/>
    <property type="project" value="InterPro"/>
</dbReference>
<dbReference type="Pfam" id="PF04183">
    <property type="entry name" value="IucA_IucC"/>
    <property type="match status" value="2"/>
</dbReference>
<evidence type="ECO:0008006" key="6">
    <source>
        <dbReference type="Google" id="ProtNLM"/>
    </source>
</evidence>
<sequence length="767" mass="84396">MAASLTPLNPAARLPPGPRAAFATSSRLISCLVTESLVRAIYFPLKSNDATGFAVLLSGSLSSRPPQPIDQPYSIKNEEEDILGIVPLRYVPVFKHDGSDPRGKEIGLLDPLDMVAVVFEIQQGEDGDTEVPLIKAILTNLSNRPGWDLSGLSSSSLSFVPSKSPLSIWNKFAKSFNVEEEMVKSIAEEFDSSVKWQQYSFEHPPKAATFDSPSIDWEQSIVEGHPTHPMHKTRIYLPPMTPLTPGSYDLYNPLLRFISLPRSSANVTYEFEELTRRIGEAASAADTNSNSNSTQGANGVTANGKEAKNLIDLIPKDHVLIPIHELQIPHIKQKFGKEAVVYGEEWTVGVKAQQSIRSIILPTSIYYPSPSPSSPPVSDSFNPNPSNPLWSTPPPFTPALSLKLALGLKLTSAIRTISPASAYLGPRFSKWVVPGLSFDRRILWVARERGSVVFGGDTDGGVVEKEKSLSQGTEQRGTGSAFEEIAKHCAAIVREAWEIGSEDREWVLPKEYNLGGTGELKGKGERLIVCTALVESGHEGVGDEPAVVRIFGLDTEEKRVEWLDRFVHLFFAAFLPPILTNGVAFEAHPQNVLARFALEEPHQLLGFVIRDFGGIRVHPETLFSSTSTGGPGGPSGGIDVFGQSPTRSNPSPVVIPGHSILAPDLEDVYARTYHTVIHNHLQQLIRVLGLHYNGKGWEVVRRRFGEVVGRESGLWGSWMGSEGEETKTFPGKCFMRMRMQGMYRFHLHGPFPNLIHYKGVQDEEIDY</sequence>
<dbReference type="Pfam" id="PF06276">
    <property type="entry name" value="FhuF"/>
    <property type="match status" value="1"/>
</dbReference>
<comment type="caution">
    <text evidence="4">The sequence shown here is derived from an EMBL/GenBank/DDBJ whole genome shotgun (WGS) entry which is preliminary data.</text>
</comment>
<dbReference type="InterPro" id="IPR022770">
    <property type="entry name" value="IucA/IucC-like_C"/>
</dbReference>
<dbReference type="InterPro" id="IPR007310">
    <property type="entry name" value="Aerobactin_biosyn_IucA/IucC_N"/>
</dbReference>
<evidence type="ECO:0000313" key="4">
    <source>
        <dbReference type="EMBL" id="KAF5366545.1"/>
    </source>
</evidence>
<dbReference type="Gene3D" id="1.10.510.40">
    <property type="match status" value="1"/>
</dbReference>
<evidence type="ECO:0000256" key="1">
    <source>
        <dbReference type="SAM" id="MobiDB-lite"/>
    </source>
</evidence>
<dbReference type="AlphaFoldDB" id="A0A8H5LQR9"/>
<evidence type="ECO:0000313" key="5">
    <source>
        <dbReference type="Proteomes" id="UP000559256"/>
    </source>
</evidence>
<reference evidence="4 5" key="1">
    <citation type="journal article" date="2020" name="ISME J.">
        <title>Uncovering the hidden diversity of litter-decomposition mechanisms in mushroom-forming fungi.</title>
        <authorList>
            <person name="Floudas D."/>
            <person name="Bentzer J."/>
            <person name="Ahren D."/>
            <person name="Johansson T."/>
            <person name="Persson P."/>
            <person name="Tunlid A."/>
        </authorList>
    </citation>
    <scope>NUCLEOTIDE SEQUENCE [LARGE SCALE GENOMIC DNA]</scope>
    <source>
        <strain evidence="4 5">CBS 291.85</strain>
    </source>
</reference>
<dbReference type="PANTHER" id="PTHR34384">
    <property type="entry name" value="L-2,3-DIAMINOPROPANOATE--CITRATE LIGASE"/>
    <property type="match status" value="1"/>
</dbReference>
<evidence type="ECO:0000259" key="3">
    <source>
        <dbReference type="Pfam" id="PF06276"/>
    </source>
</evidence>
<name>A0A8H5LQR9_9AGAR</name>
<organism evidence="4 5">
    <name type="scientific">Tetrapyrgos nigripes</name>
    <dbReference type="NCBI Taxonomy" id="182062"/>
    <lineage>
        <taxon>Eukaryota</taxon>
        <taxon>Fungi</taxon>
        <taxon>Dikarya</taxon>
        <taxon>Basidiomycota</taxon>
        <taxon>Agaricomycotina</taxon>
        <taxon>Agaricomycetes</taxon>
        <taxon>Agaricomycetidae</taxon>
        <taxon>Agaricales</taxon>
        <taxon>Marasmiineae</taxon>
        <taxon>Marasmiaceae</taxon>
        <taxon>Tetrapyrgos</taxon>
    </lineage>
</organism>
<proteinExistence type="predicted"/>
<feature type="compositionally biased region" description="Low complexity" evidence="1">
    <location>
        <begin position="282"/>
        <end position="294"/>
    </location>
</feature>
<feature type="domain" description="Aerobactin siderophore biosynthesis IucA/IucC-like C-terminal" evidence="3">
    <location>
        <begin position="561"/>
        <end position="741"/>
    </location>
</feature>